<proteinExistence type="predicted"/>
<evidence type="ECO:0000313" key="3">
    <source>
        <dbReference type="Proteomes" id="UP000829992"/>
    </source>
</evidence>
<gene>
    <name evidence="2" type="ORF">M4V62_39980</name>
</gene>
<organism evidence="2 3">
    <name type="scientific">Streptomyces durmitorensis</name>
    <dbReference type="NCBI Taxonomy" id="319947"/>
    <lineage>
        <taxon>Bacteria</taxon>
        <taxon>Bacillati</taxon>
        <taxon>Actinomycetota</taxon>
        <taxon>Actinomycetes</taxon>
        <taxon>Kitasatosporales</taxon>
        <taxon>Streptomycetaceae</taxon>
        <taxon>Streptomyces</taxon>
    </lineage>
</organism>
<reference evidence="2 3" key="1">
    <citation type="submission" date="2022-05" db="EMBL/GenBank/DDBJ databases">
        <authorList>
            <person name="Zhou X."/>
            <person name="Li K."/>
            <person name="Man Y."/>
        </authorList>
    </citation>
    <scope>NUCLEOTIDE SEQUENCE [LARGE SCALE GENOMIC DNA]</scope>
    <source>
        <strain evidence="2 3">MS405</strain>
    </source>
</reference>
<dbReference type="SUPFAM" id="SSF56349">
    <property type="entry name" value="DNA breaking-rejoining enzymes"/>
    <property type="match status" value="1"/>
</dbReference>
<evidence type="ECO:0000313" key="2">
    <source>
        <dbReference type="EMBL" id="UQT60754.1"/>
    </source>
</evidence>
<evidence type="ECO:0000256" key="1">
    <source>
        <dbReference type="ARBA" id="ARBA00023172"/>
    </source>
</evidence>
<keyword evidence="3" id="KW-1185">Reference proteome</keyword>
<dbReference type="InterPro" id="IPR013762">
    <property type="entry name" value="Integrase-like_cat_sf"/>
</dbReference>
<dbReference type="InterPro" id="IPR011010">
    <property type="entry name" value="DNA_brk_join_enz"/>
</dbReference>
<protein>
    <recommendedName>
        <fullName evidence="4">Integrase</fullName>
    </recommendedName>
</protein>
<dbReference type="Proteomes" id="UP000829992">
    <property type="component" value="Chromosome"/>
</dbReference>
<accession>A0ABY4Q5V5</accession>
<dbReference type="Gene3D" id="1.10.443.10">
    <property type="entry name" value="Intergrase catalytic core"/>
    <property type="match status" value="1"/>
</dbReference>
<dbReference type="EMBL" id="CP097289">
    <property type="protein sequence ID" value="UQT60754.1"/>
    <property type="molecule type" value="Genomic_DNA"/>
</dbReference>
<keyword evidence="1" id="KW-0233">DNA recombination</keyword>
<name>A0ABY4Q5V5_9ACTN</name>
<dbReference type="RefSeq" id="WP_249592087.1">
    <property type="nucleotide sequence ID" value="NZ_BAAAQL010000018.1"/>
</dbReference>
<evidence type="ECO:0008006" key="4">
    <source>
        <dbReference type="Google" id="ProtNLM"/>
    </source>
</evidence>
<sequence>MGNYVDTSACNITWGRAREATLTLDELALELAKRPYDLRHAGISFRLASGVDPAECARRAGQSIQVLFRYYAKFLAEARNHANSLIEESMRWW</sequence>